<feature type="chain" id="PRO_5047358703" description="Protein kinase domain-containing protein" evidence="2">
    <location>
        <begin position="21"/>
        <end position="354"/>
    </location>
</feature>
<dbReference type="Pfam" id="PF00069">
    <property type="entry name" value="Pkinase"/>
    <property type="match status" value="1"/>
</dbReference>
<name>A0ABP0IRP8_9DINO</name>
<organism evidence="4 5">
    <name type="scientific">Durusdinium trenchii</name>
    <dbReference type="NCBI Taxonomy" id="1381693"/>
    <lineage>
        <taxon>Eukaryota</taxon>
        <taxon>Sar</taxon>
        <taxon>Alveolata</taxon>
        <taxon>Dinophyceae</taxon>
        <taxon>Suessiales</taxon>
        <taxon>Symbiodiniaceae</taxon>
        <taxon>Durusdinium</taxon>
    </lineage>
</organism>
<keyword evidence="5" id="KW-1185">Reference proteome</keyword>
<dbReference type="InterPro" id="IPR017441">
    <property type="entry name" value="Protein_kinase_ATP_BS"/>
</dbReference>
<protein>
    <recommendedName>
        <fullName evidence="3">Protein kinase domain-containing protein</fullName>
    </recommendedName>
</protein>
<feature type="signal peptide" evidence="2">
    <location>
        <begin position="1"/>
        <end position="20"/>
    </location>
</feature>
<dbReference type="InterPro" id="IPR011009">
    <property type="entry name" value="Kinase-like_dom_sf"/>
</dbReference>
<accession>A0ABP0IRP8</accession>
<keyword evidence="1" id="KW-0067">ATP-binding</keyword>
<dbReference type="Proteomes" id="UP001642484">
    <property type="component" value="Unassembled WGS sequence"/>
</dbReference>
<evidence type="ECO:0000259" key="3">
    <source>
        <dbReference type="PROSITE" id="PS50011"/>
    </source>
</evidence>
<comment type="caution">
    <text evidence="4">The sequence shown here is derived from an EMBL/GenBank/DDBJ whole genome shotgun (WGS) entry which is preliminary data.</text>
</comment>
<sequence>MAKLLCAVGLLCIFMRYATGVRSMPKEEKEYELIQQLDEDVMASLHELNKSATTLPSPITPRVKVFGSSLEGFEDVPSGLLEKEMESTEEGCRDGYAKTKKVLGAGVYGTVYEVEKKIHEKWYKRRQRQRGFALKIPKGDRGIRSTQKEMAVLDDVGTCKGVLSMIDKSPCVDGKKMPNSYVTKMYAGDLHKWSKVTPIMTRVHCYQTVFSQVAAGLTCMHEKGWIHNDVKAANILYEGLDDKGCPEGLVLADFGISYKIGSPISPFNEEDYMSAFYIVESLFYGMKDPLKIVRSFELENGGAMLLPTAIPKIDLCSAAFMIYRIWNYKEPALQKLMGAGTCGPMGPGRTQLFP</sequence>
<evidence type="ECO:0000256" key="2">
    <source>
        <dbReference type="SAM" id="SignalP"/>
    </source>
</evidence>
<dbReference type="SUPFAM" id="SSF56112">
    <property type="entry name" value="Protein kinase-like (PK-like)"/>
    <property type="match status" value="1"/>
</dbReference>
<gene>
    <name evidence="4" type="ORF">CCMP2556_LOCUS7578</name>
</gene>
<evidence type="ECO:0000313" key="5">
    <source>
        <dbReference type="Proteomes" id="UP001642484"/>
    </source>
</evidence>
<dbReference type="SMART" id="SM00220">
    <property type="entry name" value="S_TKc"/>
    <property type="match status" value="1"/>
</dbReference>
<dbReference type="PANTHER" id="PTHR44167:SF30">
    <property type="entry name" value="PHOSPHORYLASE KINASE"/>
    <property type="match status" value="1"/>
</dbReference>
<keyword evidence="1" id="KW-0547">Nucleotide-binding</keyword>
<evidence type="ECO:0000256" key="1">
    <source>
        <dbReference type="PROSITE-ProRule" id="PRU10141"/>
    </source>
</evidence>
<dbReference type="PANTHER" id="PTHR44167">
    <property type="entry name" value="OVARIAN-SPECIFIC SERINE/THREONINE-PROTEIN KINASE LOK-RELATED"/>
    <property type="match status" value="1"/>
</dbReference>
<reference evidence="4 5" key="1">
    <citation type="submission" date="2024-02" db="EMBL/GenBank/DDBJ databases">
        <authorList>
            <person name="Chen Y."/>
            <person name="Shah S."/>
            <person name="Dougan E. K."/>
            <person name="Thang M."/>
            <person name="Chan C."/>
        </authorList>
    </citation>
    <scope>NUCLEOTIDE SEQUENCE [LARGE SCALE GENOMIC DNA]</scope>
</reference>
<dbReference type="EMBL" id="CAXAMN010003336">
    <property type="protein sequence ID" value="CAK9004182.1"/>
    <property type="molecule type" value="Genomic_DNA"/>
</dbReference>
<dbReference type="PROSITE" id="PS50011">
    <property type="entry name" value="PROTEIN_KINASE_DOM"/>
    <property type="match status" value="1"/>
</dbReference>
<feature type="domain" description="Protein kinase" evidence="3">
    <location>
        <begin position="97"/>
        <end position="354"/>
    </location>
</feature>
<proteinExistence type="predicted"/>
<dbReference type="PROSITE" id="PS00107">
    <property type="entry name" value="PROTEIN_KINASE_ATP"/>
    <property type="match status" value="1"/>
</dbReference>
<keyword evidence="2" id="KW-0732">Signal</keyword>
<dbReference type="InterPro" id="IPR000719">
    <property type="entry name" value="Prot_kinase_dom"/>
</dbReference>
<evidence type="ECO:0000313" key="4">
    <source>
        <dbReference type="EMBL" id="CAK9004182.1"/>
    </source>
</evidence>
<dbReference type="Gene3D" id="1.10.510.10">
    <property type="entry name" value="Transferase(Phosphotransferase) domain 1"/>
    <property type="match status" value="1"/>
</dbReference>
<feature type="binding site" evidence="1">
    <location>
        <position position="135"/>
    </location>
    <ligand>
        <name>ATP</name>
        <dbReference type="ChEBI" id="CHEBI:30616"/>
    </ligand>
</feature>